<protein>
    <recommendedName>
        <fullName evidence="12">Protease HtpX</fullName>
        <ecNumber evidence="12">3.4.24.-</ecNumber>
    </recommendedName>
    <alternativeName>
        <fullName evidence="12">Heat shock protein HtpX</fullName>
    </alternativeName>
</protein>
<reference evidence="14" key="1">
    <citation type="submission" date="2021-12" db="EMBL/GenBank/DDBJ databases">
        <title>taxonomy of Moraxella sp. ZY201224.</title>
        <authorList>
            <person name="Li F."/>
        </authorList>
    </citation>
    <scope>NUCLEOTIDE SEQUENCE</scope>
    <source>
        <strain evidence="14">ZY201224</strain>
    </source>
</reference>
<evidence type="ECO:0000256" key="11">
    <source>
        <dbReference type="ARBA" id="ARBA00023136"/>
    </source>
</evidence>
<dbReference type="PANTHER" id="PTHR43221">
    <property type="entry name" value="PROTEASE HTPX"/>
    <property type="match status" value="1"/>
</dbReference>
<keyword evidence="5 12" id="KW-0812">Transmembrane</keyword>
<keyword evidence="10 12" id="KW-0482">Metalloprotease</keyword>
<dbReference type="Pfam" id="PF01435">
    <property type="entry name" value="Peptidase_M48"/>
    <property type="match status" value="1"/>
</dbReference>
<proteinExistence type="inferred from homology"/>
<organism evidence="14 15">
    <name type="scientific">Moraxella nasicaprae</name>
    <dbReference type="NCBI Taxonomy" id="2904122"/>
    <lineage>
        <taxon>Bacteria</taxon>
        <taxon>Pseudomonadati</taxon>
        <taxon>Pseudomonadota</taxon>
        <taxon>Gammaproteobacteria</taxon>
        <taxon>Moraxellales</taxon>
        <taxon>Moraxellaceae</taxon>
        <taxon>Moraxella</taxon>
    </lineage>
</organism>
<keyword evidence="8 12" id="KW-0862">Zinc</keyword>
<accession>A0ABY6F4T5</accession>
<evidence type="ECO:0000256" key="9">
    <source>
        <dbReference type="ARBA" id="ARBA00022989"/>
    </source>
</evidence>
<dbReference type="CDD" id="cd07335">
    <property type="entry name" value="M48B_HtpX_like"/>
    <property type="match status" value="1"/>
</dbReference>
<feature type="transmembrane region" description="Helical" evidence="12">
    <location>
        <begin position="200"/>
        <end position="223"/>
    </location>
</feature>
<evidence type="ECO:0000256" key="6">
    <source>
        <dbReference type="ARBA" id="ARBA00022723"/>
    </source>
</evidence>
<dbReference type="InterPro" id="IPR001915">
    <property type="entry name" value="Peptidase_M48"/>
</dbReference>
<dbReference type="NCBIfam" id="NF003965">
    <property type="entry name" value="PRK05457.1"/>
    <property type="match status" value="1"/>
</dbReference>
<keyword evidence="11 12" id="KW-0472">Membrane</keyword>
<dbReference type="InterPro" id="IPR022919">
    <property type="entry name" value="Pept_M48_protease_HtpX"/>
</dbReference>
<dbReference type="Gene3D" id="3.30.2010.10">
    <property type="entry name" value="Metalloproteases ('zincins'), catalytic domain"/>
    <property type="match status" value="1"/>
</dbReference>
<keyword evidence="12" id="KW-0346">Stress response</keyword>
<evidence type="ECO:0000256" key="1">
    <source>
        <dbReference type="ARBA" id="ARBA00004651"/>
    </source>
</evidence>
<feature type="binding site" evidence="12">
    <location>
        <position position="227"/>
    </location>
    <ligand>
        <name>Zn(2+)</name>
        <dbReference type="ChEBI" id="CHEBI:29105"/>
        <note>catalytic</note>
    </ligand>
</feature>
<evidence type="ECO:0000256" key="8">
    <source>
        <dbReference type="ARBA" id="ARBA00022833"/>
    </source>
</evidence>
<feature type="transmembrane region" description="Helical" evidence="12">
    <location>
        <begin position="40"/>
        <end position="62"/>
    </location>
</feature>
<evidence type="ECO:0000313" key="15">
    <source>
        <dbReference type="Proteomes" id="UP001063782"/>
    </source>
</evidence>
<keyword evidence="4 12" id="KW-0645">Protease</keyword>
<evidence type="ECO:0000256" key="4">
    <source>
        <dbReference type="ARBA" id="ARBA00022670"/>
    </source>
</evidence>
<keyword evidence="3 12" id="KW-1003">Cell membrane</keyword>
<dbReference type="RefSeq" id="WP_263076599.1">
    <property type="nucleotide sequence ID" value="NZ_CP089977.1"/>
</dbReference>
<evidence type="ECO:0000256" key="3">
    <source>
        <dbReference type="ARBA" id="ARBA00022475"/>
    </source>
</evidence>
<feature type="binding site" evidence="12">
    <location>
        <position position="149"/>
    </location>
    <ligand>
        <name>Zn(2+)</name>
        <dbReference type="ChEBI" id="CHEBI:29105"/>
        <note>catalytic</note>
    </ligand>
</feature>
<dbReference type="PANTHER" id="PTHR43221:SF1">
    <property type="entry name" value="PROTEASE HTPX"/>
    <property type="match status" value="1"/>
</dbReference>
<comment type="subcellular location">
    <subcellularLocation>
        <location evidence="1 12">Cell membrane</location>
        <topology evidence="1 12">Multi-pass membrane protein</topology>
    </subcellularLocation>
</comment>
<dbReference type="EC" id="3.4.24.-" evidence="12"/>
<evidence type="ECO:0000256" key="2">
    <source>
        <dbReference type="ARBA" id="ARBA00009779"/>
    </source>
</evidence>
<dbReference type="Proteomes" id="UP001063782">
    <property type="component" value="Chromosome"/>
</dbReference>
<feature type="transmembrane region" description="Helical" evidence="12">
    <location>
        <begin position="159"/>
        <end position="180"/>
    </location>
</feature>
<keyword evidence="6 12" id="KW-0479">Metal-binding</keyword>
<feature type="binding site" evidence="12">
    <location>
        <position position="153"/>
    </location>
    <ligand>
        <name>Zn(2+)</name>
        <dbReference type="ChEBI" id="CHEBI:29105"/>
        <note>catalytic</note>
    </ligand>
</feature>
<gene>
    <name evidence="12 14" type="primary">htpX</name>
    <name evidence="14" type="ORF">LU297_01190</name>
</gene>
<evidence type="ECO:0000256" key="10">
    <source>
        <dbReference type="ARBA" id="ARBA00023049"/>
    </source>
</evidence>
<name>A0ABY6F4T5_9GAMM</name>
<dbReference type="EMBL" id="CP089977">
    <property type="protein sequence ID" value="UXZ05099.1"/>
    <property type="molecule type" value="Genomic_DNA"/>
</dbReference>
<evidence type="ECO:0000256" key="12">
    <source>
        <dbReference type="HAMAP-Rule" id="MF_00188"/>
    </source>
</evidence>
<dbReference type="GO" id="GO:0006508">
    <property type="term" value="P:proteolysis"/>
    <property type="evidence" value="ECO:0007669"/>
    <property type="project" value="UniProtKB-KW"/>
</dbReference>
<evidence type="ECO:0000256" key="7">
    <source>
        <dbReference type="ARBA" id="ARBA00022801"/>
    </source>
</evidence>
<dbReference type="HAMAP" id="MF_00188">
    <property type="entry name" value="Pept_M48_protease_HtpX"/>
    <property type="match status" value="1"/>
</dbReference>
<keyword evidence="9 12" id="KW-1133">Transmembrane helix</keyword>
<evidence type="ECO:0000259" key="13">
    <source>
        <dbReference type="Pfam" id="PF01435"/>
    </source>
</evidence>
<dbReference type="InterPro" id="IPR050083">
    <property type="entry name" value="HtpX_protease"/>
</dbReference>
<evidence type="ECO:0000313" key="14">
    <source>
        <dbReference type="EMBL" id="UXZ05099.1"/>
    </source>
</evidence>
<feature type="active site" evidence="12">
    <location>
        <position position="150"/>
    </location>
</feature>
<feature type="domain" description="Peptidase M48" evidence="13">
    <location>
        <begin position="83"/>
        <end position="298"/>
    </location>
</feature>
<comment type="similarity">
    <text evidence="2 12">Belongs to the peptidase M48B family.</text>
</comment>
<sequence>MMRIGLFLLTNLAVIIVCSIAFAVLSSVFGLGSVHAGGGLNYASLIVMCFVWGMVGSLISLFMSKWLAKKSTGTVVIETPRNATEQWLVDTVAKQARAVNIGMPEVGIFDNPQPNAFATGWNKNNSLVAVSTGLLHTMTADEVEAVLAHEIGHVANGDMVTLALIQGVVNAFVMFFARIIGNFVDRTIFRNEDDAPGIGYFVTSIVMDILLGMLASAIVMWFSRRREFRADEMGAKLASRDKMISALNALRPAESRPDTMPEGMRAFAISSGQSQGFSIASLFRSHPTLDDRIAALQKLPQN</sequence>
<keyword evidence="15" id="KW-1185">Reference proteome</keyword>
<dbReference type="GO" id="GO:0008233">
    <property type="term" value="F:peptidase activity"/>
    <property type="evidence" value="ECO:0007669"/>
    <property type="project" value="UniProtKB-KW"/>
</dbReference>
<comment type="cofactor">
    <cofactor evidence="12">
        <name>Zn(2+)</name>
        <dbReference type="ChEBI" id="CHEBI:29105"/>
    </cofactor>
    <text evidence="12">Binds 1 zinc ion per subunit.</text>
</comment>
<keyword evidence="7 12" id="KW-0378">Hydrolase</keyword>
<evidence type="ECO:0000256" key="5">
    <source>
        <dbReference type="ARBA" id="ARBA00022692"/>
    </source>
</evidence>